<protein>
    <submittedName>
        <fullName evidence="2">Uncharacterized protein</fullName>
    </submittedName>
</protein>
<name>A0AA88EHM8_FICCA</name>
<dbReference type="AlphaFoldDB" id="A0AA88EHM8"/>
<accession>A0AA88EHM8</accession>
<dbReference type="EMBL" id="BTGU01012401">
    <property type="protein sequence ID" value="GMN74921.1"/>
    <property type="molecule type" value="Genomic_DNA"/>
</dbReference>
<dbReference type="Proteomes" id="UP001187192">
    <property type="component" value="Unassembled WGS sequence"/>
</dbReference>
<proteinExistence type="predicted"/>
<comment type="caution">
    <text evidence="2">The sequence shown here is derived from an EMBL/GenBank/DDBJ whole genome shotgun (WGS) entry which is preliminary data.</text>
</comment>
<keyword evidence="3" id="KW-1185">Reference proteome</keyword>
<evidence type="ECO:0000313" key="2">
    <source>
        <dbReference type="EMBL" id="GMN74921.1"/>
    </source>
</evidence>
<evidence type="ECO:0000313" key="3">
    <source>
        <dbReference type="Proteomes" id="UP001187192"/>
    </source>
</evidence>
<sequence>MSWRRRIGKEDESLFFSGCEDAGLDVKHIGSRVYCIKPREITTQNNQIEFV</sequence>
<evidence type="ECO:0000313" key="1">
    <source>
        <dbReference type="EMBL" id="GMN74883.1"/>
    </source>
</evidence>
<gene>
    <name evidence="1" type="ORF">TIFTF001_053256</name>
    <name evidence="2" type="ORF">TIFTF001_053270</name>
</gene>
<dbReference type="EMBL" id="BTGU01012388">
    <property type="protein sequence ID" value="GMN74883.1"/>
    <property type="molecule type" value="Genomic_DNA"/>
</dbReference>
<organism evidence="2 3">
    <name type="scientific">Ficus carica</name>
    <name type="common">Common fig</name>
    <dbReference type="NCBI Taxonomy" id="3494"/>
    <lineage>
        <taxon>Eukaryota</taxon>
        <taxon>Viridiplantae</taxon>
        <taxon>Streptophyta</taxon>
        <taxon>Embryophyta</taxon>
        <taxon>Tracheophyta</taxon>
        <taxon>Spermatophyta</taxon>
        <taxon>Magnoliopsida</taxon>
        <taxon>eudicotyledons</taxon>
        <taxon>Gunneridae</taxon>
        <taxon>Pentapetalae</taxon>
        <taxon>rosids</taxon>
        <taxon>fabids</taxon>
        <taxon>Rosales</taxon>
        <taxon>Moraceae</taxon>
        <taxon>Ficeae</taxon>
        <taxon>Ficus</taxon>
    </lineage>
</organism>
<reference evidence="2" key="1">
    <citation type="submission" date="2023-07" db="EMBL/GenBank/DDBJ databases">
        <title>draft genome sequence of fig (Ficus carica).</title>
        <authorList>
            <person name="Takahashi T."/>
            <person name="Nishimura K."/>
        </authorList>
    </citation>
    <scope>NUCLEOTIDE SEQUENCE</scope>
</reference>